<evidence type="ECO:0000259" key="7">
    <source>
        <dbReference type="Pfam" id="PF00892"/>
    </source>
</evidence>
<feature type="transmembrane region" description="Helical" evidence="6">
    <location>
        <begin position="115"/>
        <end position="133"/>
    </location>
</feature>
<feature type="transmembrane region" description="Helical" evidence="6">
    <location>
        <begin position="200"/>
        <end position="219"/>
    </location>
</feature>
<keyword evidence="4 6" id="KW-1133">Transmembrane helix</keyword>
<dbReference type="InterPro" id="IPR051258">
    <property type="entry name" value="Diverse_Substrate_Transporter"/>
</dbReference>
<feature type="transmembrane region" description="Helical" evidence="6">
    <location>
        <begin position="20"/>
        <end position="45"/>
    </location>
</feature>
<feature type="transmembrane region" description="Helical" evidence="6">
    <location>
        <begin position="231"/>
        <end position="251"/>
    </location>
</feature>
<dbReference type="GO" id="GO:0005886">
    <property type="term" value="C:plasma membrane"/>
    <property type="evidence" value="ECO:0007669"/>
    <property type="project" value="UniProtKB-SubCell"/>
</dbReference>
<evidence type="ECO:0000256" key="1">
    <source>
        <dbReference type="ARBA" id="ARBA00004651"/>
    </source>
</evidence>
<dbReference type="InterPro" id="IPR037185">
    <property type="entry name" value="EmrE-like"/>
</dbReference>
<proteinExistence type="predicted"/>
<dbReference type="SUPFAM" id="SSF103481">
    <property type="entry name" value="Multidrug resistance efflux transporter EmrE"/>
    <property type="match status" value="2"/>
</dbReference>
<evidence type="ECO:0000256" key="4">
    <source>
        <dbReference type="ARBA" id="ARBA00022989"/>
    </source>
</evidence>
<feature type="transmembrane region" description="Helical" evidence="6">
    <location>
        <begin position="83"/>
        <end position="109"/>
    </location>
</feature>
<keyword evidence="2" id="KW-1003">Cell membrane</keyword>
<evidence type="ECO:0000256" key="3">
    <source>
        <dbReference type="ARBA" id="ARBA00022692"/>
    </source>
</evidence>
<dbReference type="Pfam" id="PF00892">
    <property type="entry name" value="EamA"/>
    <property type="match status" value="2"/>
</dbReference>
<organism evidence="8 9">
    <name type="scientific">Methylosinus sporium</name>
    <dbReference type="NCBI Taxonomy" id="428"/>
    <lineage>
        <taxon>Bacteria</taxon>
        <taxon>Pseudomonadati</taxon>
        <taxon>Pseudomonadota</taxon>
        <taxon>Alphaproteobacteria</taxon>
        <taxon>Hyphomicrobiales</taxon>
        <taxon>Methylocystaceae</taxon>
        <taxon>Methylosinus</taxon>
    </lineage>
</organism>
<feature type="domain" description="EamA" evidence="7">
    <location>
        <begin position="171"/>
        <end position="302"/>
    </location>
</feature>
<evidence type="ECO:0000313" key="9">
    <source>
        <dbReference type="Proteomes" id="UP000316781"/>
    </source>
</evidence>
<accession>A0A549SMK0</accession>
<dbReference type="InterPro" id="IPR000620">
    <property type="entry name" value="EamA_dom"/>
</dbReference>
<protein>
    <submittedName>
        <fullName evidence="8">DMT family transporter</fullName>
    </submittedName>
</protein>
<feature type="transmembrane region" description="Helical" evidence="6">
    <location>
        <begin position="263"/>
        <end position="283"/>
    </location>
</feature>
<sequence>MSKGPCRAMTEASLGTDRNFGVALAALGAVLFSTKAVLVKLAYAYPLTPEALLSLRMLFAMPVYLAVAAYLSRSAVRLSARDLLGIGAFGLVGYYAASLLDFAALVRISVDLERLVLYTYPLIVVLLSALAFGRPITRNDVLVFGVAYLGLAPVLLDDRARAGATPAWVDGVLLVLLSAIAYAVYLIGSQKIIGRLGAKRYTALAMLAATGGTLLHFSLTGPASQLLEQPAVVYGYGFALAIFSTVLPSFLTSEGIARISAANTAIIGALGPIATMFISWLLLDEAITAIQLTGTALVLLGVRAASRSPSR</sequence>
<evidence type="ECO:0000256" key="6">
    <source>
        <dbReference type="SAM" id="Phobius"/>
    </source>
</evidence>
<gene>
    <name evidence="8" type="ORF">FM996_15230</name>
</gene>
<comment type="caution">
    <text evidence="8">The sequence shown here is derived from an EMBL/GenBank/DDBJ whole genome shotgun (WGS) entry which is preliminary data.</text>
</comment>
<dbReference type="Proteomes" id="UP000316781">
    <property type="component" value="Unassembled WGS sequence"/>
</dbReference>
<evidence type="ECO:0000256" key="5">
    <source>
        <dbReference type="ARBA" id="ARBA00023136"/>
    </source>
</evidence>
<dbReference type="EMBL" id="VJMF01000064">
    <property type="protein sequence ID" value="TRL30814.1"/>
    <property type="molecule type" value="Genomic_DNA"/>
</dbReference>
<feature type="transmembrane region" description="Helical" evidence="6">
    <location>
        <begin position="140"/>
        <end position="156"/>
    </location>
</feature>
<keyword evidence="3 6" id="KW-0812">Transmembrane</keyword>
<keyword evidence="5 6" id="KW-0472">Membrane</keyword>
<name>A0A549SMK0_METSR</name>
<dbReference type="AlphaFoldDB" id="A0A549SMK0"/>
<comment type="subcellular location">
    <subcellularLocation>
        <location evidence="1">Cell membrane</location>
        <topology evidence="1">Multi-pass membrane protein</topology>
    </subcellularLocation>
</comment>
<feature type="domain" description="EamA" evidence="7">
    <location>
        <begin position="20"/>
        <end position="152"/>
    </location>
</feature>
<dbReference type="PANTHER" id="PTHR42920:SF5">
    <property type="entry name" value="EAMA DOMAIN-CONTAINING PROTEIN"/>
    <property type="match status" value="1"/>
</dbReference>
<evidence type="ECO:0000256" key="2">
    <source>
        <dbReference type="ARBA" id="ARBA00022475"/>
    </source>
</evidence>
<reference evidence="8 9" key="1">
    <citation type="submission" date="2019-07" db="EMBL/GenBank/DDBJ databases">
        <title>Ln-dependent methylotrophs.</title>
        <authorList>
            <person name="Tani A."/>
        </authorList>
    </citation>
    <scope>NUCLEOTIDE SEQUENCE [LARGE SCALE GENOMIC DNA]</scope>
    <source>
        <strain evidence="8 9">SM89A</strain>
    </source>
</reference>
<evidence type="ECO:0000313" key="8">
    <source>
        <dbReference type="EMBL" id="TRL30814.1"/>
    </source>
</evidence>
<feature type="transmembrane region" description="Helical" evidence="6">
    <location>
        <begin position="51"/>
        <end position="71"/>
    </location>
</feature>
<feature type="transmembrane region" description="Helical" evidence="6">
    <location>
        <begin position="168"/>
        <end position="188"/>
    </location>
</feature>
<dbReference type="PANTHER" id="PTHR42920">
    <property type="entry name" value="OS03G0707200 PROTEIN-RELATED"/>
    <property type="match status" value="1"/>
</dbReference>
<feature type="transmembrane region" description="Helical" evidence="6">
    <location>
        <begin position="289"/>
        <end position="306"/>
    </location>
</feature>